<reference evidence="1 2" key="1">
    <citation type="journal article" date="2018" name="G3 (Bethesda)">
        <title>Phylogenetic and Phylogenomic Definition of Rhizopus Species.</title>
        <authorList>
            <person name="Gryganskyi A.P."/>
            <person name="Golan J."/>
            <person name="Dolatabadi S."/>
            <person name="Mondo S."/>
            <person name="Robb S."/>
            <person name="Idnurm A."/>
            <person name="Muszewska A."/>
            <person name="Steczkiewicz K."/>
            <person name="Masonjones S."/>
            <person name="Liao H.L."/>
            <person name="Gajdeczka M.T."/>
            <person name="Anike F."/>
            <person name="Vuek A."/>
            <person name="Anishchenko I.M."/>
            <person name="Voigt K."/>
            <person name="de Hoog G.S."/>
            <person name="Smith M.E."/>
            <person name="Heitman J."/>
            <person name="Vilgalys R."/>
            <person name="Stajich J.E."/>
        </authorList>
    </citation>
    <scope>NUCLEOTIDE SEQUENCE [LARGE SCALE GENOMIC DNA]</scope>
    <source>
        <strain evidence="1 2">LSU 92-RS-03</strain>
    </source>
</reference>
<name>A0A367IS73_RHIST</name>
<keyword evidence="2" id="KW-1185">Reference proteome</keyword>
<dbReference type="EMBL" id="PJQM01006052">
    <property type="protein sequence ID" value="RCH80341.1"/>
    <property type="molecule type" value="Genomic_DNA"/>
</dbReference>
<comment type="caution">
    <text evidence="1">The sequence shown here is derived from an EMBL/GenBank/DDBJ whole genome shotgun (WGS) entry which is preliminary data.</text>
</comment>
<feature type="non-terminal residue" evidence="1">
    <location>
        <position position="1"/>
    </location>
</feature>
<accession>A0A367IS73</accession>
<evidence type="ECO:0008006" key="3">
    <source>
        <dbReference type="Google" id="ProtNLM"/>
    </source>
</evidence>
<organism evidence="1 2">
    <name type="scientific">Rhizopus stolonifer</name>
    <name type="common">Rhizopus nigricans</name>
    <dbReference type="NCBI Taxonomy" id="4846"/>
    <lineage>
        <taxon>Eukaryota</taxon>
        <taxon>Fungi</taxon>
        <taxon>Fungi incertae sedis</taxon>
        <taxon>Mucoromycota</taxon>
        <taxon>Mucoromycotina</taxon>
        <taxon>Mucoromycetes</taxon>
        <taxon>Mucorales</taxon>
        <taxon>Mucorineae</taxon>
        <taxon>Rhizopodaceae</taxon>
        <taxon>Rhizopus</taxon>
    </lineage>
</organism>
<evidence type="ECO:0000313" key="2">
    <source>
        <dbReference type="Proteomes" id="UP000253551"/>
    </source>
</evidence>
<proteinExistence type="predicted"/>
<sequence length="251" mass="29277">IVPTREPPTWKSRDKKAPLKAPVTITYRSKEKDWFINTLVSADKHTHSRLCIKTYSRITPEGKGRFAAASDIVTIAKMANNDFGRYAIEIKGSIVSNGKIEKAKVLIDRMADAEYLKTTYEWFLEQLKNAMLPLTDLKPLFITDKCFVLIEAINIVFPESVSLFIWHMMNNFRKELTKKEYFKNKKIRHKCLSLVEKMVHKNAKDQSEEHISIYYQLAYNPEIVSDFHEIQSEDDELVSDVKKAYNYMQEN</sequence>
<dbReference type="Proteomes" id="UP000253551">
    <property type="component" value="Unassembled WGS sequence"/>
</dbReference>
<dbReference type="OrthoDB" id="4327540at2759"/>
<dbReference type="STRING" id="4846.A0A367IS73"/>
<evidence type="ECO:0000313" key="1">
    <source>
        <dbReference type="EMBL" id="RCH80341.1"/>
    </source>
</evidence>
<dbReference type="AlphaFoldDB" id="A0A367IS73"/>
<protein>
    <recommendedName>
        <fullName evidence="3">MULE transposase domain-containing protein</fullName>
    </recommendedName>
</protein>
<gene>
    <name evidence="1" type="ORF">CU098_004604</name>
</gene>